<dbReference type="GO" id="GO:0006433">
    <property type="term" value="P:prolyl-tRNA aminoacylation"/>
    <property type="evidence" value="ECO:0007669"/>
    <property type="project" value="UniProtKB-UniRule"/>
</dbReference>
<dbReference type="SUPFAM" id="SSF52954">
    <property type="entry name" value="Class II aaRS ABD-related"/>
    <property type="match status" value="1"/>
</dbReference>
<dbReference type="RefSeq" id="WP_087287943.1">
    <property type="nucleotide sequence ID" value="NZ_NFJD01000002.1"/>
</dbReference>
<dbReference type="InterPro" id="IPR004154">
    <property type="entry name" value="Anticodon-bd"/>
</dbReference>
<comment type="similarity">
    <text evidence="10">Belongs to the class-II aminoacyl-tRNA synthetase family. ProS type 1 subfamily.</text>
</comment>
<dbReference type="EC" id="6.1.1.15" evidence="10"/>
<evidence type="ECO:0000256" key="3">
    <source>
        <dbReference type="ARBA" id="ARBA00022490"/>
    </source>
</evidence>
<evidence type="ECO:0000256" key="4">
    <source>
        <dbReference type="ARBA" id="ARBA00022598"/>
    </source>
</evidence>
<keyword evidence="4 10" id="KW-0436">Ligase</keyword>
<dbReference type="GO" id="GO:0005829">
    <property type="term" value="C:cytosol"/>
    <property type="evidence" value="ECO:0007669"/>
    <property type="project" value="TreeGrafter"/>
</dbReference>
<keyword evidence="7 10" id="KW-0648">Protein biosynthesis</keyword>
<feature type="domain" description="Aminoacyl-transfer RNA synthetases class-II family profile" evidence="11">
    <location>
        <begin position="33"/>
        <end position="470"/>
    </location>
</feature>
<dbReference type="InterPro" id="IPR004500">
    <property type="entry name" value="Pro-tRNA-synth_IIa_bac-type"/>
</dbReference>
<evidence type="ECO:0000256" key="10">
    <source>
        <dbReference type="HAMAP-Rule" id="MF_01569"/>
    </source>
</evidence>
<protein>
    <recommendedName>
        <fullName evidence="10">Proline--tRNA ligase</fullName>
        <ecNumber evidence="10">6.1.1.15</ecNumber>
    </recommendedName>
    <alternativeName>
        <fullName evidence="10">Prolyl-tRNA synthetase</fullName>
        <shortName evidence="10">ProRS</shortName>
    </alternativeName>
</protein>
<comment type="domain">
    <text evidence="10">Consists of three domains: the N-terminal catalytic domain, the editing domain and the C-terminal anticodon-binding domain.</text>
</comment>
<dbReference type="FunFam" id="3.30.930.10:FF:000042">
    <property type="entry name" value="probable proline--tRNA ligase, mitochondrial"/>
    <property type="match status" value="1"/>
</dbReference>
<comment type="catalytic activity">
    <reaction evidence="9 10">
        <text>tRNA(Pro) + L-proline + ATP = L-prolyl-tRNA(Pro) + AMP + diphosphate</text>
        <dbReference type="Rhea" id="RHEA:14305"/>
        <dbReference type="Rhea" id="RHEA-COMP:9700"/>
        <dbReference type="Rhea" id="RHEA-COMP:9702"/>
        <dbReference type="ChEBI" id="CHEBI:30616"/>
        <dbReference type="ChEBI" id="CHEBI:33019"/>
        <dbReference type="ChEBI" id="CHEBI:60039"/>
        <dbReference type="ChEBI" id="CHEBI:78442"/>
        <dbReference type="ChEBI" id="CHEBI:78532"/>
        <dbReference type="ChEBI" id="CHEBI:456215"/>
        <dbReference type="EC" id="6.1.1.15"/>
    </reaction>
</comment>
<dbReference type="Pfam" id="PF03129">
    <property type="entry name" value="HGTP_anticodon"/>
    <property type="match status" value="1"/>
</dbReference>
<dbReference type="Pfam" id="PF00587">
    <property type="entry name" value="tRNA-synt_2b"/>
    <property type="match status" value="1"/>
</dbReference>
<keyword evidence="5 10" id="KW-0547">Nucleotide-binding</keyword>
<comment type="function">
    <text evidence="10">Catalyzes the attachment of proline to tRNA(Pro) in a two-step reaction: proline is first activated by ATP to form Pro-AMP and then transferred to the acceptor end of tRNA(Pro). As ProRS can inadvertently accommodate and process non-cognate amino acids such as alanine and cysteine, to avoid such errors it has two additional distinct editing activities against alanine. One activity is designated as 'pretransfer' editing and involves the tRNA(Pro)-independent hydrolysis of activated Ala-AMP. The other activity is designated 'posttransfer' editing and involves deacylation of mischarged Ala-tRNA(Pro). The misacylated Cys-tRNA(Pro) is not edited by ProRS.</text>
</comment>
<dbReference type="GO" id="GO:0002161">
    <property type="term" value="F:aminoacyl-tRNA deacylase activity"/>
    <property type="evidence" value="ECO:0007669"/>
    <property type="project" value="InterPro"/>
</dbReference>
<reference evidence="13" key="1">
    <citation type="submission" date="2017-04" db="EMBL/GenBank/DDBJ databases">
        <title>Function of individual gut microbiota members based on whole genome sequencing of pure cultures obtained from chicken caecum.</title>
        <authorList>
            <person name="Medvecky M."/>
            <person name="Cejkova D."/>
            <person name="Polansky O."/>
            <person name="Karasova D."/>
            <person name="Kubasova T."/>
            <person name="Cizek A."/>
            <person name="Rychlik I."/>
        </authorList>
    </citation>
    <scope>NUCLEOTIDE SEQUENCE [LARGE SCALE GENOMIC DNA]</scope>
    <source>
        <strain evidence="13">An273</strain>
    </source>
</reference>
<dbReference type="Gene3D" id="3.30.930.10">
    <property type="entry name" value="Bira Bifunctional Protein, Domain 2"/>
    <property type="match status" value="2"/>
</dbReference>
<name>A0A1Y4DKS5_9BACT</name>
<dbReference type="CDD" id="cd04334">
    <property type="entry name" value="ProRS-INS"/>
    <property type="match status" value="1"/>
</dbReference>
<dbReference type="InterPro" id="IPR036754">
    <property type="entry name" value="YbaK/aa-tRNA-synt-asso_dom_sf"/>
</dbReference>
<dbReference type="Pfam" id="PF04073">
    <property type="entry name" value="tRNA_edit"/>
    <property type="match status" value="1"/>
</dbReference>
<dbReference type="SUPFAM" id="SSF55681">
    <property type="entry name" value="Class II aaRS and biotin synthetases"/>
    <property type="match status" value="1"/>
</dbReference>
<dbReference type="PROSITE" id="PS50862">
    <property type="entry name" value="AA_TRNA_LIGASE_II"/>
    <property type="match status" value="1"/>
</dbReference>
<dbReference type="InterPro" id="IPR033730">
    <property type="entry name" value="ProRS_core_prok"/>
</dbReference>
<dbReference type="EMBL" id="NFJD01000002">
    <property type="protein sequence ID" value="OUO56900.1"/>
    <property type="molecule type" value="Genomic_DNA"/>
</dbReference>
<organism evidence="12 13">
    <name type="scientific">Candidatus Avelusimicrobium gallicola</name>
    <dbReference type="NCBI Taxonomy" id="2562704"/>
    <lineage>
        <taxon>Bacteria</taxon>
        <taxon>Pseudomonadati</taxon>
        <taxon>Elusimicrobiota</taxon>
        <taxon>Elusimicrobia</taxon>
        <taxon>Elusimicrobiales</taxon>
        <taxon>Elusimicrobiaceae</taxon>
        <taxon>Candidatus Avelusimicrobium</taxon>
    </lineage>
</organism>
<dbReference type="CDD" id="cd00779">
    <property type="entry name" value="ProRS_core_prok"/>
    <property type="match status" value="1"/>
</dbReference>
<dbReference type="NCBIfam" id="TIGR00409">
    <property type="entry name" value="proS_fam_II"/>
    <property type="match status" value="1"/>
</dbReference>
<dbReference type="PANTHER" id="PTHR42753">
    <property type="entry name" value="MITOCHONDRIAL RIBOSOME PROTEIN L39/PROLYL-TRNA LIGASE FAMILY MEMBER"/>
    <property type="match status" value="1"/>
</dbReference>
<evidence type="ECO:0000256" key="8">
    <source>
        <dbReference type="ARBA" id="ARBA00023146"/>
    </source>
</evidence>
<evidence type="ECO:0000313" key="13">
    <source>
        <dbReference type="Proteomes" id="UP000196368"/>
    </source>
</evidence>
<evidence type="ECO:0000256" key="7">
    <source>
        <dbReference type="ARBA" id="ARBA00022917"/>
    </source>
</evidence>
<proteinExistence type="inferred from homology"/>
<evidence type="ECO:0000313" key="12">
    <source>
        <dbReference type="EMBL" id="OUO56900.1"/>
    </source>
</evidence>
<dbReference type="InterPro" id="IPR050062">
    <property type="entry name" value="Pro-tRNA_synthetase"/>
</dbReference>
<dbReference type="NCBIfam" id="NF006625">
    <property type="entry name" value="PRK09194.1"/>
    <property type="match status" value="1"/>
</dbReference>
<dbReference type="GO" id="GO:0004827">
    <property type="term" value="F:proline-tRNA ligase activity"/>
    <property type="evidence" value="ECO:0007669"/>
    <property type="project" value="UniProtKB-UniRule"/>
</dbReference>
<dbReference type="InterPro" id="IPR007214">
    <property type="entry name" value="YbaK/aa-tRNA-synth-assoc-dom"/>
</dbReference>
<dbReference type="PRINTS" id="PR01046">
    <property type="entry name" value="TRNASYNTHPRO"/>
</dbReference>
<dbReference type="InterPro" id="IPR036621">
    <property type="entry name" value="Anticodon-bd_dom_sf"/>
</dbReference>
<dbReference type="HAMAP" id="MF_01569">
    <property type="entry name" value="Pro_tRNA_synth_type1"/>
    <property type="match status" value="1"/>
</dbReference>
<comment type="caution">
    <text evidence="12">The sequence shown here is derived from an EMBL/GenBank/DDBJ whole genome shotgun (WGS) entry which is preliminary data.</text>
</comment>
<comment type="subcellular location">
    <subcellularLocation>
        <location evidence="1 10">Cytoplasm</location>
    </subcellularLocation>
</comment>
<evidence type="ECO:0000256" key="2">
    <source>
        <dbReference type="ARBA" id="ARBA00011738"/>
    </source>
</evidence>
<dbReference type="AlphaFoldDB" id="A0A1Y4DKS5"/>
<dbReference type="InterPro" id="IPR006195">
    <property type="entry name" value="aa-tRNA-synth_II"/>
</dbReference>
<comment type="subunit">
    <text evidence="2 10">Homodimer.</text>
</comment>
<dbReference type="GO" id="GO:0005524">
    <property type="term" value="F:ATP binding"/>
    <property type="evidence" value="ECO:0007669"/>
    <property type="project" value="UniProtKB-UniRule"/>
</dbReference>
<accession>A0A1Y4DKS5</accession>
<gene>
    <name evidence="10" type="primary">proS</name>
    <name evidence="12" type="ORF">B5F75_03390</name>
</gene>
<evidence type="ECO:0000256" key="6">
    <source>
        <dbReference type="ARBA" id="ARBA00022840"/>
    </source>
</evidence>
<dbReference type="SUPFAM" id="SSF55826">
    <property type="entry name" value="YbaK/ProRS associated domain"/>
    <property type="match status" value="1"/>
</dbReference>
<dbReference type="CDD" id="cd00861">
    <property type="entry name" value="ProRS_anticodon_short"/>
    <property type="match status" value="1"/>
</dbReference>
<dbReference type="OrthoDB" id="9809052at2"/>
<keyword evidence="3 10" id="KW-0963">Cytoplasm</keyword>
<evidence type="ECO:0000256" key="5">
    <source>
        <dbReference type="ARBA" id="ARBA00022741"/>
    </source>
</evidence>
<dbReference type="InterPro" id="IPR045864">
    <property type="entry name" value="aa-tRNA-synth_II/BPL/LPL"/>
</dbReference>
<dbReference type="Proteomes" id="UP000196368">
    <property type="component" value="Unassembled WGS sequence"/>
</dbReference>
<evidence type="ECO:0000256" key="1">
    <source>
        <dbReference type="ARBA" id="ARBA00004496"/>
    </source>
</evidence>
<keyword evidence="6 10" id="KW-0067">ATP-binding</keyword>
<dbReference type="InterPro" id="IPR002314">
    <property type="entry name" value="aa-tRNA-synt_IIb"/>
</dbReference>
<dbReference type="Gene3D" id="3.40.50.800">
    <property type="entry name" value="Anticodon-binding domain"/>
    <property type="match status" value="1"/>
</dbReference>
<keyword evidence="13" id="KW-1185">Reference proteome</keyword>
<evidence type="ECO:0000259" key="11">
    <source>
        <dbReference type="PROSITE" id="PS50862"/>
    </source>
</evidence>
<dbReference type="InterPro" id="IPR023717">
    <property type="entry name" value="Pro-tRNA-Synthase_IIa_type1"/>
</dbReference>
<dbReference type="InterPro" id="IPR044140">
    <property type="entry name" value="ProRS_anticodon_short"/>
</dbReference>
<dbReference type="InterPro" id="IPR002316">
    <property type="entry name" value="Pro-tRNA-ligase_IIa"/>
</dbReference>
<keyword evidence="8 10" id="KW-0030">Aminoacyl-tRNA synthetase</keyword>
<sequence>MKLSNYYLPTLKEAPKDADTLSAKLMIRAGLIRKVASGLYEWLPLGLKVLKKVETIVREEMNRAGACEVWLPLVQPKELWEESGRWTYYGKELLRFADRKEAEFCFAPTAEEVMTDLVKKDTTSYKQLPFCLYQFGTKFRDEIRPRFGVMRAREFYMKDAYSFAANDADANDWYQKMYDAYQRIFKRCGFEFKAVEADTGAIGGNFSHEFMVLADTGEDAIANCPACGYAANTEKAEIQAPADLAINEADLKPMEKRDTPKAYTIEDVAAMLNVPTSQLIKLLVFTADGKPVVALVRGDHELNEFKFKALLKCNELEKASEEVYTQVTGSFVGFAGAQGLKEKNPSVMIYADNYVKNIVNGVSGGNGKDVHMINVTPRRDIKVDVYADLKMASAGDKCARCGKEFTFTRGIEAGHVFKLGTKYSASMGANFLDENQTSKPMIMGCYGIGISRVVAAAIEQSHDENGIIWPAPLAPFDVALVAIDYASNPEVKKHADAITEQLEAAGLSVLLDDRDERAGIKFKDMDLIGLPHRLVVSSRTVKDGQCEYKKRTEKESVRWNLDEAVKKLLQAAGK</sequence>
<evidence type="ECO:0000256" key="9">
    <source>
        <dbReference type="ARBA" id="ARBA00047671"/>
    </source>
</evidence>
<dbReference type="PANTHER" id="PTHR42753:SF2">
    <property type="entry name" value="PROLINE--TRNA LIGASE"/>
    <property type="match status" value="1"/>
</dbReference>